<proteinExistence type="predicted"/>
<dbReference type="Proteomes" id="UP001227192">
    <property type="component" value="Unassembled WGS sequence"/>
</dbReference>
<feature type="compositionally biased region" description="Low complexity" evidence="1">
    <location>
        <begin position="1059"/>
        <end position="1083"/>
    </location>
</feature>
<feature type="compositionally biased region" description="Polar residues" evidence="1">
    <location>
        <begin position="465"/>
        <end position="474"/>
    </location>
</feature>
<evidence type="ECO:0000256" key="1">
    <source>
        <dbReference type="SAM" id="MobiDB-lite"/>
    </source>
</evidence>
<comment type="caution">
    <text evidence="2">The sequence shown here is derived from an EMBL/GenBank/DDBJ whole genome shotgun (WGS) entry which is preliminary data.</text>
</comment>
<feature type="compositionally biased region" description="Low complexity" evidence="1">
    <location>
        <begin position="862"/>
        <end position="873"/>
    </location>
</feature>
<feature type="region of interest" description="Disordered" evidence="1">
    <location>
        <begin position="919"/>
        <end position="1157"/>
    </location>
</feature>
<evidence type="ECO:0000313" key="3">
    <source>
        <dbReference type="Proteomes" id="UP001227192"/>
    </source>
</evidence>
<feature type="compositionally biased region" description="Pro residues" evidence="1">
    <location>
        <begin position="359"/>
        <end position="373"/>
    </location>
</feature>
<feature type="compositionally biased region" description="Basic and acidic residues" evidence="1">
    <location>
        <begin position="784"/>
        <end position="794"/>
    </location>
</feature>
<sequence>MSLNGLDTAPVLEAYQSALADAGGWFLLHYIARDEVALHERGTGGVPEIRNAIEGYEECSPLYGFLQYRRRKVIIRYMPEGLSRLILARSNVQFQSVTDKFTPNDTVLPLSKASDLTESALSSACLLHTASTSITSSSSSLRRRRLMEITEDAEENGAKDEAPKPIPPPQSEARHRPRSVKSEATLVPSPIEPPVPVEPELSPISPECEKASVDLMPPPSRASSRATISRGSPIEPQSATMSPKSIKSDRSRSSSRYRTILDEFPRPSEEARLSTQSSRPSLRDLERAAGYTPKVKLGPRPSVDSSGRPRTSGSSRNVDQRPVASLPTNMRTSSVRKQNGDAPRPRSQGSTFATKPTSRVPPVPPLLVPPPSIPISRPQLSPGAKSLGALSTSSGLTPEKERLMKALQQRKKNMAKRAEETKKKQVSEQGELKPVNDSAKDMDDDKENLIQIHYPDSEMLLSEPETIQQDQQELPSAMSPVPLEVAPEPLAESIPEPAFEPVHDPALEIAPAPVPDTIVESAPGPVRAVAERIPELAPGPVSSPTSEAVLAPAFEPIHDSRLELSRESVPDATVESAPEPVEALARPLSELTPKPVDSNSEAVLEPAAEPIVESAMTPELEQPLEPLEAESEPIADVPRANADDGTLHMGVGADSPITADCAATPSETVKAETLQTPPEDETRTEHEGSAIPGLAPPTFNLGVPLQNEPSGAQRPESGDVPETHLEIPPVADVPTDEPSEVVISSEVLEAVPPSSTPSITPPESTGTETPTAPVFVSIEADEPSPDHPISEKTEPLTLDQRRRVHLEPIQVPTLEFSDDDNLLSDDSFMEELTSATVQEARPVSVKSPNGVDHAWRNSRAVSSPFSMGSPSGMQALTVGRSISSSHSENGPPTPVLMAKKINVSSGISSRIKALEKFSSREGTPLGASPAVGGPSASSSFENLRKRASISLPGGNHESTPPSTMNSAHVPANFTRAPSLSRHNRQVSVDVTRPTSSVSVTARIVRDADISPGSSGLEPSESNVVKLQASPLTVEHETAEAPLPPVSSIEPASLPHDRSPSMSSTTSSRQATSRPDSRPSLSSRSRTDDSVQSASSISEDKKISRTSRLMRRMSSITSNSRRSIVGALSSPVKEEEHVPALANGSSKAPGSTSSRTSEPIDIGEVNVQFPETLLWKRRVMRIDEQGYVVLTPGTNDATTRNMTKRYHLTEFRTPCLPDEDMQELPNTILLDFLDGNTLQCACESRQGQASALQTLTEAHSAHQQ</sequence>
<feature type="compositionally biased region" description="Polar residues" evidence="1">
    <location>
        <begin position="1142"/>
        <end position="1156"/>
    </location>
</feature>
<gene>
    <name evidence="2" type="ORF">VN97_g1473</name>
</gene>
<organism evidence="2 3">
    <name type="scientific">Penicillium thymicola</name>
    <dbReference type="NCBI Taxonomy" id="293382"/>
    <lineage>
        <taxon>Eukaryota</taxon>
        <taxon>Fungi</taxon>
        <taxon>Dikarya</taxon>
        <taxon>Ascomycota</taxon>
        <taxon>Pezizomycotina</taxon>
        <taxon>Eurotiomycetes</taxon>
        <taxon>Eurotiomycetidae</taxon>
        <taxon>Eurotiales</taxon>
        <taxon>Aspergillaceae</taxon>
        <taxon>Penicillium</taxon>
    </lineage>
</organism>
<feature type="region of interest" description="Disordered" evidence="1">
    <location>
        <begin position="457"/>
        <end position="520"/>
    </location>
</feature>
<evidence type="ECO:0008006" key="4">
    <source>
        <dbReference type="Google" id="ProtNLM"/>
    </source>
</evidence>
<dbReference type="AlphaFoldDB" id="A0AAI9TQY8"/>
<feature type="compositionally biased region" description="Polar residues" evidence="1">
    <location>
        <begin position="326"/>
        <end position="337"/>
    </location>
</feature>
<feature type="compositionally biased region" description="Basic and acidic residues" evidence="1">
    <location>
        <begin position="259"/>
        <end position="272"/>
    </location>
</feature>
<feature type="region of interest" description="Disordered" evidence="1">
    <location>
        <begin position="152"/>
        <end position="443"/>
    </location>
</feature>
<feature type="compositionally biased region" description="Basic and acidic residues" evidence="1">
    <location>
        <begin position="416"/>
        <end position="426"/>
    </location>
</feature>
<reference evidence="2" key="1">
    <citation type="submission" date="2015-06" db="EMBL/GenBank/DDBJ databases">
        <authorList>
            <person name="Nguyen H."/>
        </authorList>
    </citation>
    <scope>NUCLEOTIDE SEQUENCE</scope>
    <source>
        <strain evidence="2">DAOM 180753</strain>
    </source>
</reference>
<name>A0AAI9TQY8_PENTH</name>
<feature type="region of interest" description="Disordered" evidence="1">
    <location>
        <begin position="862"/>
        <end position="897"/>
    </location>
</feature>
<accession>A0AAI9TQY8</accession>
<reference evidence="2" key="2">
    <citation type="journal article" date="2016" name="Fungal Biol.">
        <title>Ochratoxin A production by Penicillium thymicola.</title>
        <authorList>
            <person name="Nguyen H.D.T."/>
            <person name="McMullin D.R."/>
            <person name="Ponomareva E."/>
            <person name="Riley R."/>
            <person name="Pomraning K.R."/>
            <person name="Baker S.E."/>
            <person name="Seifert K.A."/>
        </authorList>
    </citation>
    <scope>NUCLEOTIDE SEQUENCE</scope>
    <source>
        <strain evidence="2">DAOM 180753</strain>
    </source>
</reference>
<feature type="region of interest" description="Disordered" evidence="1">
    <location>
        <begin position="638"/>
        <end position="801"/>
    </location>
</feature>
<feature type="compositionally biased region" description="Polar residues" evidence="1">
    <location>
        <begin position="956"/>
        <end position="966"/>
    </location>
</feature>
<feature type="compositionally biased region" description="Low complexity" evidence="1">
    <location>
        <begin position="924"/>
        <end position="939"/>
    </location>
</feature>
<feature type="compositionally biased region" description="Polar residues" evidence="1">
    <location>
        <begin position="221"/>
        <end position="241"/>
    </location>
</feature>
<protein>
    <recommendedName>
        <fullName evidence="4">GPI-anchored cell surface glycoprotein</fullName>
    </recommendedName>
</protein>
<feature type="compositionally biased region" description="Low complexity" evidence="1">
    <location>
        <begin position="1010"/>
        <end position="1021"/>
    </location>
</feature>
<keyword evidence="3" id="KW-1185">Reference proteome</keyword>
<dbReference type="SUPFAM" id="SSF55753">
    <property type="entry name" value="Actin depolymerizing proteins"/>
    <property type="match status" value="1"/>
</dbReference>
<feature type="compositionally biased region" description="Low complexity" evidence="1">
    <location>
        <begin position="374"/>
        <end position="397"/>
    </location>
</feature>
<feature type="compositionally biased region" description="Polar residues" evidence="1">
    <location>
        <begin position="347"/>
        <end position="357"/>
    </location>
</feature>
<dbReference type="EMBL" id="LACB01000025">
    <property type="protein sequence ID" value="KAJ9491738.1"/>
    <property type="molecule type" value="Genomic_DNA"/>
</dbReference>
<evidence type="ECO:0000313" key="2">
    <source>
        <dbReference type="EMBL" id="KAJ9491738.1"/>
    </source>
</evidence>
<feature type="compositionally biased region" description="Polar residues" evidence="1">
    <location>
        <begin position="880"/>
        <end position="890"/>
    </location>
</feature>
<feature type="compositionally biased region" description="Low complexity" evidence="1">
    <location>
        <begin position="752"/>
        <end position="771"/>
    </location>
</feature>
<feature type="compositionally biased region" description="Polar residues" evidence="1">
    <location>
        <begin position="985"/>
        <end position="999"/>
    </location>
</feature>
<feature type="compositionally biased region" description="Low complexity" evidence="1">
    <location>
        <begin position="305"/>
        <end position="316"/>
    </location>
</feature>